<dbReference type="InterPro" id="IPR050593">
    <property type="entry name" value="LovG"/>
</dbReference>
<evidence type="ECO:0000259" key="2">
    <source>
        <dbReference type="Pfam" id="PF03959"/>
    </source>
</evidence>
<dbReference type="GO" id="GO:0005737">
    <property type="term" value="C:cytoplasm"/>
    <property type="evidence" value="ECO:0007669"/>
    <property type="project" value="TreeGrafter"/>
</dbReference>
<dbReference type="SUPFAM" id="SSF53474">
    <property type="entry name" value="alpha/beta-Hydrolases"/>
    <property type="match status" value="1"/>
</dbReference>
<dbReference type="GO" id="GO:0019748">
    <property type="term" value="P:secondary metabolic process"/>
    <property type="evidence" value="ECO:0007669"/>
    <property type="project" value="TreeGrafter"/>
</dbReference>
<dbReference type="OrthoDB" id="414698at2759"/>
<accession>A0A1M3TWB2</accession>
<evidence type="ECO:0008006" key="6">
    <source>
        <dbReference type="Google" id="ProtNLM"/>
    </source>
</evidence>
<organism evidence="4 5">
    <name type="scientific">Aspergillus luchuensis (strain CBS 106.47)</name>
    <dbReference type="NCBI Taxonomy" id="1137211"/>
    <lineage>
        <taxon>Eukaryota</taxon>
        <taxon>Fungi</taxon>
        <taxon>Dikarya</taxon>
        <taxon>Ascomycota</taxon>
        <taxon>Pezizomycotina</taxon>
        <taxon>Eurotiomycetes</taxon>
        <taxon>Eurotiomycetidae</taxon>
        <taxon>Eurotiales</taxon>
        <taxon>Aspergillaceae</taxon>
        <taxon>Aspergillus</taxon>
        <taxon>Aspergillus subgen. Circumdati</taxon>
    </lineage>
</organism>
<evidence type="ECO:0000256" key="1">
    <source>
        <dbReference type="ARBA" id="ARBA00022801"/>
    </source>
</evidence>
<dbReference type="InterPro" id="IPR029058">
    <property type="entry name" value="AB_hydrolase_fold"/>
</dbReference>
<evidence type="ECO:0000259" key="3">
    <source>
        <dbReference type="Pfam" id="PF13924"/>
    </source>
</evidence>
<dbReference type="GO" id="GO:0005634">
    <property type="term" value="C:nucleus"/>
    <property type="evidence" value="ECO:0007669"/>
    <property type="project" value="TreeGrafter"/>
</dbReference>
<dbReference type="Pfam" id="PF13924">
    <property type="entry name" value="Lipocalin_5"/>
    <property type="match status" value="1"/>
</dbReference>
<proteinExistence type="predicted"/>
<dbReference type="VEuPathDB" id="FungiDB:ASPFODRAFT_57351"/>
<dbReference type="InterPro" id="IPR005645">
    <property type="entry name" value="FSH-like_dom"/>
</dbReference>
<dbReference type="Gene3D" id="3.40.50.1820">
    <property type="entry name" value="alpha/beta hydrolase"/>
    <property type="match status" value="1"/>
</dbReference>
<dbReference type="AlphaFoldDB" id="A0A1M3TWB2"/>
<keyword evidence="1" id="KW-0378">Hydrolase</keyword>
<dbReference type="InterPro" id="IPR024311">
    <property type="entry name" value="Lipocalin-like"/>
</dbReference>
<dbReference type="Proteomes" id="UP000184063">
    <property type="component" value="Unassembled WGS sequence"/>
</dbReference>
<dbReference type="GO" id="GO:0016787">
    <property type="term" value="F:hydrolase activity"/>
    <property type="evidence" value="ECO:0007669"/>
    <property type="project" value="UniProtKB-KW"/>
</dbReference>
<dbReference type="Pfam" id="PF03959">
    <property type="entry name" value="FSH1"/>
    <property type="match status" value="1"/>
</dbReference>
<reference evidence="5" key="1">
    <citation type="journal article" date="2017" name="Genome Biol.">
        <title>Comparative genomics reveals high biological diversity and specific adaptations in the industrially and medically important fungal genus Aspergillus.</title>
        <authorList>
            <person name="de Vries R.P."/>
            <person name="Riley R."/>
            <person name="Wiebenga A."/>
            <person name="Aguilar-Osorio G."/>
            <person name="Amillis S."/>
            <person name="Uchima C.A."/>
            <person name="Anderluh G."/>
            <person name="Asadollahi M."/>
            <person name="Askin M."/>
            <person name="Barry K."/>
            <person name="Battaglia E."/>
            <person name="Bayram O."/>
            <person name="Benocci T."/>
            <person name="Braus-Stromeyer S.A."/>
            <person name="Caldana C."/>
            <person name="Canovas D."/>
            <person name="Cerqueira G.C."/>
            <person name="Chen F."/>
            <person name="Chen W."/>
            <person name="Choi C."/>
            <person name="Clum A."/>
            <person name="Dos Santos R.A."/>
            <person name="Damasio A.R."/>
            <person name="Diallinas G."/>
            <person name="Emri T."/>
            <person name="Fekete E."/>
            <person name="Flipphi M."/>
            <person name="Freyberg S."/>
            <person name="Gallo A."/>
            <person name="Gournas C."/>
            <person name="Habgood R."/>
            <person name="Hainaut M."/>
            <person name="Harispe M.L."/>
            <person name="Henrissat B."/>
            <person name="Hilden K.S."/>
            <person name="Hope R."/>
            <person name="Hossain A."/>
            <person name="Karabika E."/>
            <person name="Karaffa L."/>
            <person name="Karanyi Z."/>
            <person name="Krasevec N."/>
            <person name="Kuo A."/>
            <person name="Kusch H."/>
            <person name="LaButti K."/>
            <person name="Lagendijk E.L."/>
            <person name="Lapidus A."/>
            <person name="Levasseur A."/>
            <person name="Lindquist E."/>
            <person name="Lipzen A."/>
            <person name="Logrieco A.F."/>
            <person name="MacCabe A."/>
            <person name="Maekelae M.R."/>
            <person name="Malavazi I."/>
            <person name="Melin P."/>
            <person name="Meyer V."/>
            <person name="Mielnichuk N."/>
            <person name="Miskei M."/>
            <person name="Molnar A.P."/>
            <person name="Mule G."/>
            <person name="Ngan C.Y."/>
            <person name="Orejas M."/>
            <person name="Orosz E."/>
            <person name="Ouedraogo J.P."/>
            <person name="Overkamp K.M."/>
            <person name="Park H.-S."/>
            <person name="Perrone G."/>
            <person name="Piumi F."/>
            <person name="Punt P.J."/>
            <person name="Ram A.F."/>
            <person name="Ramon A."/>
            <person name="Rauscher S."/>
            <person name="Record E."/>
            <person name="Riano-Pachon D.M."/>
            <person name="Robert V."/>
            <person name="Roehrig J."/>
            <person name="Ruller R."/>
            <person name="Salamov A."/>
            <person name="Salih N.S."/>
            <person name="Samson R.A."/>
            <person name="Sandor E."/>
            <person name="Sanguinetti M."/>
            <person name="Schuetze T."/>
            <person name="Sepcic K."/>
            <person name="Shelest E."/>
            <person name="Sherlock G."/>
            <person name="Sophianopoulou V."/>
            <person name="Squina F.M."/>
            <person name="Sun H."/>
            <person name="Susca A."/>
            <person name="Todd R.B."/>
            <person name="Tsang A."/>
            <person name="Unkles S.E."/>
            <person name="van de Wiele N."/>
            <person name="van Rossen-Uffink D."/>
            <person name="Oliveira J.V."/>
            <person name="Vesth T.C."/>
            <person name="Visser J."/>
            <person name="Yu J.-H."/>
            <person name="Zhou M."/>
            <person name="Andersen M.R."/>
            <person name="Archer D.B."/>
            <person name="Baker S.E."/>
            <person name="Benoit I."/>
            <person name="Brakhage A.A."/>
            <person name="Braus G.H."/>
            <person name="Fischer R."/>
            <person name="Frisvad J.C."/>
            <person name="Goldman G.H."/>
            <person name="Houbraken J."/>
            <person name="Oakley B."/>
            <person name="Pocsi I."/>
            <person name="Scazzocchio C."/>
            <person name="Seiboth B."/>
            <person name="vanKuyk P.A."/>
            <person name="Wortman J."/>
            <person name="Dyer P.S."/>
            <person name="Grigoriev I.V."/>
        </authorList>
    </citation>
    <scope>NUCLEOTIDE SEQUENCE [LARGE SCALE GENOMIC DNA]</scope>
    <source>
        <strain evidence="5">CBS 106.47</strain>
    </source>
</reference>
<feature type="domain" description="Lipocalin-like" evidence="3">
    <location>
        <begin position="293"/>
        <end position="404"/>
    </location>
</feature>
<evidence type="ECO:0000313" key="4">
    <source>
        <dbReference type="EMBL" id="OJZ91138.1"/>
    </source>
</evidence>
<dbReference type="PANTHER" id="PTHR48070:SF6">
    <property type="entry name" value="ESTERASE OVCA2"/>
    <property type="match status" value="1"/>
</dbReference>
<feature type="domain" description="Serine hydrolase" evidence="2">
    <location>
        <begin position="2"/>
        <end position="248"/>
    </location>
</feature>
<dbReference type="EMBL" id="KV878237">
    <property type="protein sequence ID" value="OJZ91138.1"/>
    <property type="molecule type" value="Genomic_DNA"/>
</dbReference>
<protein>
    <recommendedName>
        <fullName evidence="6">Serine hydrolase FSH domain-containing protein</fullName>
    </recommendedName>
</protein>
<sequence length="418" mass="46469">MRFLCLHGIGSNAEVFNTQLSAIQAALGSQHEFVFVDGDIPSEAGPGRLTSLYSTNEAYLCTGVYGVAEGPYFSFFNLPTASQIYDAFELIDQALEDDGPFDGIFGFSQGASVAASYLLRNQGAHLPFKCAVFFCATAPFNVESAPFRSMDDGTFRDEGTGEDITAEIAANIPDLLDRKTFPSQGKSMIRPYPSDGSIQIPLPTVHVYGRNDGYYPQSRNLVEMCQSFDREVLEHKGGHSIPWEQGMTSRIVDLLRRLVHAVDLHCHRLLRTKNRTFTFNMGSQHDIEQTLLGSWSLLELRSQLQDGGEVFPMGKGARGILNYNPNGRMSVQLQPAVTKKVKETVNDLLAYAGRYWVETQPDGSGMVKHHLELCSWPEEDGSYQSRKVELFENQLVLSSPAHVNVEVSPLVTYVFEWS</sequence>
<gene>
    <name evidence="4" type="ORF">ASPFODRAFT_57351</name>
</gene>
<evidence type="ECO:0000313" key="5">
    <source>
        <dbReference type="Proteomes" id="UP000184063"/>
    </source>
</evidence>
<dbReference type="PANTHER" id="PTHR48070">
    <property type="entry name" value="ESTERASE OVCA2"/>
    <property type="match status" value="1"/>
</dbReference>
<name>A0A1M3TWB2_ASPLC</name>